<protein>
    <submittedName>
        <fullName evidence="1">Uncharacterized protein</fullName>
    </submittedName>
</protein>
<proteinExistence type="predicted"/>
<organism evidence="1">
    <name type="scientific">Arundo donax</name>
    <name type="common">Giant reed</name>
    <name type="synonym">Donax arundinaceus</name>
    <dbReference type="NCBI Taxonomy" id="35708"/>
    <lineage>
        <taxon>Eukaryota</taxon>
        <taxon>Viridiplantae</taxon>
        <taxon>Streptophyta</taxon>
        <taxon>Embryophyta</taxon>
        <taxon>Tracheophyta</taxon>
        <taxon>Spermatophyta</taxon>
        <taxon>Magnoliopsida</taxon>
        <taxon>Liliopsida</taxon>
        <taxon>Poales</taxon>
        <taxon>Poaceae</taxon>
        <taxon>PACMAD clade</taxon>
        <taxon>Arundinoideae</taxon>
        <taxon>Arundineae</taxon>
        <taxon>Arundo</taxon>
    </lineage>
</organism>
<reference evidence="1" key="1">
    <citation type="submission" date="2014-09" db="EMBL/GenBank/DDBJ databases">
        <authorList>
            <person name="Magalhaes I.L.F."/>
            <person name="Oliveira U."/>
            <person name="Santos F.R."/>
            <person name="Vidigal T.H.D.A."/>
            <person name="Brescovit A.D."/>
            <person name="Santos A.J."/>
        </authorList>
    </citation>
    <scope>NUCLEOTIDE SEQUENCE</scope>
    <source>
        <tissue evidence="1">Shoot tissue taken approximately 20 cm above the soil surface</tissue>
    </source>
</reference>
<reference evidence="1" key="2">
    <citation type="journal article" date="2015" name="Data Brief">
        <title>Shoot transcriptome of the giant reed, Arundo donax.</title>
        <authorList>
            <person name="Barrero R.A."/>
            <person name="Guerrero F.D."/>
            <person name="Moolhuijzen P."/>
            <person name="Goolsby J.A."/>
            <person name="Tidwell J."/>
            <person name="Bellgard S.E."/>
            <person name="Bellgard M.I."/>
        </authorList>
    </citation>
    <scope>NUCLEOTIDE SEQUENCE</scope>
    <source>
        <tissue evidence="1">Shoot tissue taken approximately 20 cm above the soil surface</tissue>
    </source>
</reference>
<name>A0A0A8ZK27_ARUDO</name>
<sequence>MQCNLHSLFFQNYGPVWNAVVSQEFCRNYARKQFCSCMIQTRRRSL</sequence>
<accession>A0A0A8ZK27</accession>
<evidence type="ECO:0000313" key="1">
    <source>
        <dbReference type="EMBL" id="JAD35212.1"/>
    </source>
</evidence>
<dbReference type="EMBL" id="GBRH01262683">
    <property type="protein sequence ID" value="JAD35212.1"/>
    <property type="molecule type" value="Transcribed_RNA"/>
</dbReference>
<dbReference type="AlphaFoldDB" id="A0A0A8ZK27"/>